<protein>
    <submittedName>
        <fullName evidence="2">Uncharacterized protein</fullName>
    </submittedName>
</protein>
<feature type="region of interest" description="Disordered" evidence="1">
    <location>
        <begin position="34"/>
        <end position="54"/>
    </location>
</feature>
<proteinExistence type="predicted"/>
<evidence type="ECO:0000256" key="1">
    <source>
        <dbReference type="SAM" id="MobiDB-lite"/>
    </source>
</evidence>
<reference evidence="2" key="1">
    <citation type="submission" date="2014-01" db="EMBL/GenBank/DDBJ databases">
        <authorList>
            <person name="Brown-Elliot B."/>
            <person name="Wallace R."/>
            <person name="Lenaerts A."/>
            <person name="Ordway D."/>
            <person name="DeGroote M.A."/>
            <person name="Parker T."/>
            <person name="Sizemore C."/>
            <person name="Tallon L.J."/>
            <person name="Sadzewicz L.K."/>
            <person name="Sengamalay N."/>
            <person name="Fraser C.M."/>
            <person name="Hine E."/>
            <person name="Shefchek K.A."/>
            <person name="Das S.P."/>
            <person name="Tettelin H."/>
        </authorList>
    </citation>
    <scope>NUCLEOTIDE SEQUENCE [LARGE SCALE GENOMIC DNA]</scope>
    <source>
        <strain evidence="2">4042</strain>
    </source>
</reference>
<organism evidence="2">
    <name type="scientific">Mycobacterium xenopi 4042</name>
    <dbReference type="NCBI Taxonomy" id="1299334"/>
    <lineage>
        <taxon>Bacteria</taxon>
        <taxon>Bacillati</taxon>
        <taxon>Actinomycetota</taxon>
        <taxon>Actinomycetes</taxon>
        <taxon>Mycobacteriales</taxon>
        <taxon>Mycobacteriaceae</taxon>
        <taxon>Mycobacterium</taxon>
    </lineage>
</organism>
<dbReference type="AlphaFoldDB" id="X8BJ68"/>
<comment type="caution">
    <text evidence="2">The sequence shown here is derived from an EMBL/GenBank/DDBJ whole genome shotgun (WGS) entry which is preliminary data.</text>
</comment>
<gene>
    <name evidence="2" type="ORF">I553_8238</name>
</gene>
<name>X8BJ68_MYCXE</name>
<feature type="compositionally biased region" description="Low complexity" evidence="1">
    <location>
        <begin position="38"/>
        <end position="54"/>
    </location>
</feature>
<dbReference type="EMBL" id="JAOB01000040">
    <property type="protein sequence ID" value="EUA43904.1"/>
    <property type="molecule type" value="Genomic_DNA"/>
</dbReference>
<accession>X8BJ68</accession>
<sequence>MRHRCAVPRIRMRGKSFRLTEVPVVALPVGEVIGGGPSMPSHHTSPSSVSATLV</sequence>
<evidence type="ECO:0000313" key="2">
    <source>
        <dbReference type="EMBL" id="EUA43904.1"/>
    </source>
</evidence>